<evidence type="ECO:0000256" key="1">
    <source>
        <dbReference type="ARBA" id="ARBA00023015"/>
    </source>
</evidence>
<evidence type="ECO:0000256" key="2">
    <source>
        <dbReference type="ARBA" id="ARBA00023125"/>
    </source>
</evidence>
<keyword evidence="2" id="KW-0238">DNA-binding</keyword>
<dbReference type="AlphaFoldDB" id="A0A5C6LK27"/>
<dbReference type="Gene3D" id="1.10.10.10">
    <property type="entry name" value="Winged helix-like DNA-binding domain superfamily/Winged helix DNA-binding domain"/>
    <property type="match status" value="1"/>
</dbReference>
<dbReference type="InterPro" id="IPR036390">
    <property type="entry name" value="WH_DNA-bd_sf"/>
</dbReference>
<dbReference type="SUPFAM" id="SSF46785">
    <property type="entry name" value="Winged helix' DNA-binding domain"/>
    <property type="match status" value="1"/>
</dbReference>
<dbReference type="OrthoDB" id="7678715at2"/>
<reference evidence="5 6" key="1">
    <citation type="submission" date="2019-08" db="EMBL/GenBank/DDBJ databases">
        <title>Whole genome sequencing of chitin degrading bacteria Chitinophaga pinensis YS16.</title>
        <authorList>
            <person name="Singh R.P."/>
            <person name="Manchanda G."/>
            <person name="Maurya I.K."/>
            <person name="Joshi N.K."/>
            <person name="Srivastava A.K."/>
        </authorList>
    </citation>
    <scope>NUCLEOTIDE SEQUENCE [LARGE SCALE GENOMIC DNA]</scope>
    <source>
        <strain evidence="5 6">YS-16</strain>
    </source>
</reference>
<dbReference type="Proteomes" id="UP000318815">
    <property type="component" value="Unassembled WGS sequence"/>
</dbReference>
<keyword evidence="6" id="KW-1185">Reference proteome</keyword>
<dbReference type="EMBL" id="VOHS01000042">
    <property type="protein sequence ID" value="TWV95125.1"/>
    <property type="molecule type" value="Genomic_DNA"/>
</dbReference>
<protein>
    <submittedName>
        <fullName evidence="5">Helix-turn-helix transcriptional regulator</fullName>
    </submittedName>
</protein>
<dbReference type="RefSeq" id="WP_146307643.1">
    <property type="nucleotide sequence ID" value="NZ_VOHS01000042.1"/>
</dbReference>
<dbReference type="InterPro" id="IPR002577">
    <property type="entry name" value="HTH_HxlR"/>
</dbReference>
<gene>
    <name evidence="5" type="ORF">FEF09_24980</name>
</gene>
<evidence type="ECO:0000259" key="4">
    <source>
        <dbReference type="PROSITE" id="PS51118"/>
    </source>
</evidence>
<organism evidence="5 6">
    <name type="scientific">Chitinophaga pinensis</name>
    <dbReference type="NCBI Taxonomy" id="79329"/>
    <lineage>
        <taxon>Bacteria</taxon>
        <taxon>Pseudomonadati</taxon>
        <taxon>Bacteroidota</taxon>
        <taxon>Chitinophagia</taxon>
        <taxon>Chitinophagales</taxon>
        <taxon>Chitinophagaceae</taxon>
        <taxon>Chitinophaga</taxon>
    </lineage>
</organism>
<dbReference type="Pfam" id="PF01638">
    <property type="entry name" value="HxlR"/>
    <property type="match status" value="1"/>
</dbReference>
<evidence type="ECO:0000256" key="3">
    <source>
        <dbReference type="ARBA" id="ARBA00023163"/>
    </source>
</evidence>
<dbReference type="PROSITE" id="PS51118">
    <property type="entry name" value="HTH_HXLR"/>
    <property type="match status" value="1"/>
</dbReference>
<keyword evidence="1" id="KW-0805">Transcription regulation</keyword>
<name>A0A5C6LK27_9BACT</name>
<dbReference type="PANTHER" id="PTHR33204">
    <property type="entry name" value="TRANSCRIPTIONAL REGULATOR, MARR FAMILY"/>
    <property type="match status" value="1"/>
</dbReference>
<dbReference type="InterPro" id="IPR036388">
    <property type="entry name" value="WH-like_DNA-bd_sf"/>
</dbReference>
<dbReference type="PANTHER" id="PTHR33204:SF18">
    <property type="entry name" value="TRANSCRIPTIONAL REGULATORY PROTEIN"/>
    <property type="match status" value="1"/>
</dbReference>
<evidence type="ECO:0000313" key="5">
    <source>
        <dbReference type="EMBL" id="TWV95125.1"/>
    </source>
</evidence>
<dbReference type="GO" id="GO:0003677">
    <property type="term" value="F:DNA binding"/>
    <property type="evidence" value="ECO:0007669"/>
    <property type="project" value="UniProtKB-KW"/>
</dbReference>
<sequence>MATQVKVSSSNAHNLTVLAASCNVNDILKTISPRWKMQILSKILSGTNQFSRLKDLFPTLSDQILGKRLAELVKDELVIKKQIPGTVPLQTSYITTKKGIALMEIMDQLQKWGEKEW</sequence>
<dbReference type="PROSITE" id="PS51257">
    <property type="entry name" value="PROKAR_LIPOPROTEIN"/>
    <property type="match status" value="1"/>
</dbReference>
<evidence type="ECO:0000313" key="6">
    <source>
        <dbReference type="Proteomes" id="UP000318815"/>
    </source>
</evidence>
<accession>A0A5C6LK27</accession>
<proteinExistence type="predicted"/>
<comment type="caution">
    <text evidence="5">The sequence shown here is derived from an EMBL/GenBank/DDBJ whole genome shotgun (WGS) entry which is preliminary data.</text>
</comment>
<feature type="domain" description="HTH hxlR-type" evidence="4">
    <location>
        <begin position="22"/>
        <end position="117"/>
    </location>
</feature>
<keyword evidence="3" id="KW-0804">Transcription</keyword>